<keyword evidence="7" id="KW-0131">Cell cycle</keyword>
<evidence type="ECO:0000256" key="5">
    <source>
        <dbReference type="ARBA" id="ARBA00022776"/>
    </source>
</evidence>
<keyword evidence="3" id="KW-0963">Cytoplasm</keyword>
<evidence type="ECO:0000256" key="4">
    <source>
        <dbReference type="ARBA" id="ARBA00022618"/>
    </source>
</evidence>
<evidence type="ECO:0000256" key="6">
    <source>
        <dbReference type="ARBA" id="ARBA00023242"/>
    </source>
</evidence>
<protein>
    <recommendedName>
        <fullName evidence="10">Protein asunder</fullName>
    </recommendedName>
</protein>
<comment type="similarity">
    <text evidence="8">Belongs to the Integrator subunit 13 family.</text>
</comment>
<dbReference type="GO" id="GO:0051301">
    <property type="term" value="P:cell division"/>
    <property type="evidence" value="ECO:0007669"/>
    <property type="project" value="UniProtKB-KW"/>
</dbReference>
<dbReference type="InterPro" id="IPR019355">
    <property type="entry name" value="Cell_cycle_regulator_Mat89Bb"/>
</dbReference>
<keyword evidence="4" id="KW-0132">Cell division</keyword>
<dbReference type="GO" id="GO:0051642">
    <property type="term" value="P:centrosome localization"/>
    <property type="evidence" value="ECO:0007669"/>
    <property type="project" value="TreeGrafter"/>
</dbReference>
<sequence>MNDFAPYVDSKTVFLLIRTPGLTKPAGNPFNFDHPTKLSSGSKRDPVSVQKPLWSFVVEGVLEYARLVFDLFSASKPISIVTIDSEEKINSVWYEEDQSLEAVWKIFSSEGLSNASLCVDFLDALPGLHSCKSVLQLPTPAQSGGSVKVNAGRVIVIGTDLKKKVKAWIPGILRQLREPPQEVGYIPISASEWIFVDVCPDSDISARELKAVKEFQEVDHRFFYTRLCTTDRGIYTGMMLLAERNLQLASTLVQDIPMKEEANVSSSSSMYGVELLHEASAHELLSNLGLAEALYLRHEDPTSSSSETTARAVCKPYNRPPSGFSRTLGINWVTPRASDNHLIRYSIASFRVTMAAVGNRAAVCLAQFVLGGRSVVLAHHLPPSTSQVSKLKEELPNSTTTTTAGTCFLQPTNGETFLLLCHGSVMYLHVLAIVAPFAHPPALPLLSTAGTVSEPHSTTASRYRQSAFVKNFLHPARLAPASARLMYSLTPKDRALQHVERCTRYWPLTEDMTVLGSNPLSAPLLEHLSKDFLEPPEYNACKQSIELLLEFIKGHPVLKECSSDLLYTQPVAMALELDHLLRECSDLSEEHSQLHDLLQQQFKSILLLGTRLSQLVKSARTVLARHFKSPDAQYSDPSIKNHPLFKLSHLGRYLVSTLADGDFQALPMDCEKPFPQDSSNLQLSITSLETFIQSLITASQKPVPSRPEFAGVLASNSKRQTKLYVGIVDDD</sequence>
<name>A0A0X3NLG1_SCHSO</name>
<proteinExistence type="inferred from homology"/>
<keyword evidence="6" id="KW-0539">Nucleus</keyword>
<reference evidence="9" key="1">
    <citation type="submission" date="2016-01" db="EMBL/GenBank/DDBJ databases">
        <title>Reference transcriptome for the parasite Schistocephalus solidus: insights into the molecular evolution of parasitism.</title>
        <authorList>
            <person name="Hebert F.O."/>
            <person name="Grambauer S."/>
            <person name="Barber I."/>
            <person name="Landry C.R."/>
            <person name="Aubin-Horth N."/>
        </authorList>
    </citation>
    <scope>NUCLEOTIDE SEQUENCE</scope>
</reference>
<dbReference type="GO" id="GO:0005737">
    <property type="term" value="C:cytoplasm"/>
    <property type="evidence" value="ECO:0007669"/>
    <property type="project" value="UniProtKB-SubCell"/>
</dbReference>
<evidence type="ECO:0000256" key="7">
    <source>
        <dbReference type="ARBA" id="ARBA00023306"/>
    </source>
</evidence>
<evidence type="ECO:0000256" key="8">
    <source>
        <dbReference type="ARBA" id="ARBA00061603"/>
    </source>
</evidence>
<comment type="subcellular location">
    <subcellularLocation>
        <location evidence="2">Cytoplasm</location>
    </subcellularLocation>
    <subcellularLocation>
        <location evidence="1">Nucleus</location>
    </subcellularLocation>
</comment>
<gene>
    <name evidence="9" type="ORF">TR123471</name>
</gene>
<keyword evidence="5" id="KW-0498">Mitosis</keyword>
<evidence type="ECO:0008006" key="10">
    <source>
        <dbReference type="Google" id="ProtNLM"/>
    </source>
</evidence>
<evidence type="ECO:0000256" key="1">
    <source>
        <dbReference type="ARBA" id="ARBA00004123"/>
    </source>
</evidence>
<dbReference type="PANTHER" id="PTHR12955:SF1">
    <property type="entry name" value="INTEGRATOR COMPLEX SUBUNIT 13"/>
    <property type="match status" value="1"/>
</dbReference>
<dbReference type="EMBL" id="GEEE01022687">
    <property type="protein sequence ID" value="JAP40538.1"/>
    <property type="molecule type" value="Transcribed_RNA"/>
</dbReference>
<evidence type="ECO:0000256" key="3">
    <source>
        <dbReference type="ARBA" id="ARBA00022490"/>
    </source>
</evidence>
<accession>A0A0X3NLG1</accession>
<dbReference type="GO" id="GO:0007346">
    <property type="term" value="P:regulation of mitotic cell cycle"/>
    <property type="evidence" value="ECO:0007669"/>
    <property type="project" value="TreeGrafter"/>
</dbReference>
<organism evidence="9">
    <name type="scientific">Schistocephalus solidus</name>
    <name type="common">Tapeworm</name>
    <dbReference type="NCBI Taxonomy" id="70667"/>
    <lineage>
        <taxon>Eukaryota</taxon>
        <taxon>Metazoa</taxon>
        <taxon>Spiralia</taxon>
        <taxon>Lophotrochozoa</taxon>
        <taxon>Platyhelminthes</taxon>
        <taxon>Cestoda</taxon>
        <taxon>Eucestoda</taxon>
        <taxon>Diphyllobothriidea</taxon>
        <taxon>Diphyllobothriidae</taxon>
        <taxon>Schistocephalus</taxon>
    </lineage>
</organism>
<evidence type="ECO:0000313" key="9">
    <source>
        <dbReference type="EMBL" id="JAP40538.1"/>
    </source>
</evidence>
<dbReference type="PANTHER" id="PTHR12955">
    <property type="entry name" value="SARCOMA ANTIGEN NY-SAR-95-RELATED"/>
    <property type="match status" value="1"/>
</dbReference>
<dbReference type="GO" id="GO:0032039">
    <property type="term" value="C:integrator complex"/>
    <property type="evidence" value="ECO:0007669"/>
    <property type="project" value="TreeGrafter"/>
</dbReference>
<dbReference type="AlphaFoldDB" id="A0A0X3NLG1"/>
<dbReference type="Pfam" id="PF10221">
    <property type="entry name" value="Mat89Bb"/>
    <property type="match status" value="1"/>
</dbReference>
<evidence type="ECO:0000256" key="2">
    <source>
        <dbReference type="ARBA" id="ARBA00004496"/>
    </source>
</evidence>